<accession>D8Q4Z5</accession>
<dbReference type="RefSeq" id="XP_003031781.1">
    <property type="nucleotide sequence ID" value="XM_003031735.1"/>
</dbReference>
<dbReference type="VEuPathDB" id="FungiDB:SCHCODRAFT_02626080"/>
<evidence type="ECO:0008006" key="10">
    <source>
        <dbReference type="Google" id="ProtNLM"/>
    </source>
</evidence>
<dbReference type="Gene3D" id="1.10.287.110">
    <property type="entry name" value="DnaJ domain"/>
    <property type="match status" value="1"/>
</dbReference>
<dbReference type="InterPro" id="IPR022755">
    <property type="entry name" value="Znf_C2H2_jaz"/>
</dbReference>
<dbReference type="Pfam" id="PF00096">
    <property type="entry name" value="zf-C2H2"/>
    <property type="match status" value="1"/>
</dbReference>
<dbReference type="OMA" id="RANHEES"/>
<dbReference type="Pfam" id="PF00226">
    <property type="entry name" value="DnaJ"/>
    <property type="match status" value="1"/>
</dbReference>
<dbReference type="FunCoup" id="D8Q4Z5">
    <property type="interactions" value="609"/>
</dbReference>
<dbReference type="GO" id="GO:0008270">
    <property type="term" value="F:zinc ion binding"/>
    <property type="evidence" value="ECO:0007669"/>
    <property type="project" value="UniProtKB-KW"/>
</dbReference>
<feature type="domain" description="C2H2-type" evidence="7">
    <location>
        <begin position="315"/>
        <end position="344"/>
    </location>
</feature>
<dbReference type="KEGG" id="scm:SCHCO_02626080"/>
<dbReference type="InterPro" id="IPR001623">
    <property type="entry name" value="DnaJ_domain"/>
</dbReference>
<gene>
    <name evidence="8" type="ORF">SCHCODRAFT_82283</name>
</gene>
<dbReference type="PANTHER" id="PTHR44029">
    <property type="entry name" value="DNAJ HOMOLOG SUBFAMILY C MEMBER 21"/>
    <property type="match status" value="1"/>
</dbReference>
<evidence type="ECO:0000256" key="4">
    <source>
        <dbReference type="PROSITE-ProRule" id="PRU00042"/>
    </source>
</evidence>
<dbReference type="Gene3D" id="3.30.160.60">
    <property type="entry name" value="Classic Zinc Finger"/>
    <property type="match status" value="1"/>
</dbReference>
<dbReference type="PROSITE" id="PS00636">
    <property type="entry name" value="DNAJ_1"/>
    <property type="match status" value="1"/>
</dbReference>
<dbReference type="GO" id="GO:0005737">
    <property type="term" value="C:cytoplasm"/>
    <property type="evidence" value="ECO:0007669"/>
    <property type="project" value="TreeGrafter"/>
</dbReference>
<dbReference type="eggNOG" id="KOG0717">
    <property type="taxonomic scope" value="Eukaryota"/>
</dbReference>
<dbReference type="Pfam" id="PF21884">
    <property type="entry name" value="ZUO1-like_ZHD"/>
    <property type="match status" value="1"/>
</dbReference>
<dbReference type="SUPFAM" id="SSF57667">
    <property type="entry name" value="beta-beta-alpha zinc fingers"/>
    <property type="match status" value="1"/>
</dbReference>
<feature type="region of interest" description="Disordered" evidence="5">
    <location>
        <begin position="353"/>
        <end position="510"/>
    </location>
</feature>
<dbReference type="InterPro" id="IPR013087">
    <property type="entry name" value="Znf_C2H2_type"/>
</dbReference>
<evidence type="ECO:0000256" key="5">
    <source>
        <dbReference type="SAM" id="MobiDB-lite"/>
    </source>
</evidence>
<dbReference type="CDD" id="cd06257">
    <property type="entry name" value="DnaJ"/>
    <property type="match status" value="1"/>
</dbReference>
<dbReference type="PROSITE" id="PS00028">
    <property type="entry name" value="ZINC_FINGER_C2H2_1"/>
    <property type="match status" value="2"/>
</dbReference>
<organism evidence="9">
    <name type="scientific">Schizophyllum commune (strain H4-8 / FGSC 9210)</name>
    <name type="common">Split gill fungus</name>
    <dbReference type="NCBI Taxonomy" id="578458"/>
    <lineage>
        <taxon>Eukaryota</taxon>
        <taxon>Fungi</taxon>
        <taxon>Dikarya</taxon>
        <taxon>Basidiomycota</taxon>
        <taxon>Agaricomycotina</taxon>
        <taxon>Agaricomycetes</taxon>
        <taxon>Agaricomycetidae</taxon>
        <taxon>Agaricales</taxon>
        <taxon>Schizophyllaceae</taxon>
        <taxon>Schizophyllum</taxon>
    </lineage>
</organism>
<protein>
    <recommendedName>
        <fullName evidence="10">J domain-containing protein</fullName>
    </recommendedName>
</protein>
<evidence type="ECO:0000313" key="9">
    <source>
        <dbReference type="Proteomes" id="UP000007431"/>
    </source>
</evidence>
<evidence type="ECO:0000256" key="2">
    <source>
        <dbReference type="ARBA" id="ARBA00022771"/>
    </source>
</evidence>
<dbReference type="InterPro" id="IPR054076">
    <property type="entry name" value="ZUO1-like_ZHD"/>
</dbReference>
<keyword evidence="1" id="KW-0479">Metal-binding</keyword>
<dbReference type="InterPro" id="IPR051964">
    <property type="entry name" value="Chaperone_stress_response"/>
</dbReference>
<keyword evidence="3" id="KW-0862">Zinc</keyword>
<dbReference type="InParanoid" id="D8Q4Z5"/>
<dbReference type="PROSITE" id="PS50076">
    <property type="entry name" value="DNAJ_2"/>
    <property type="match status" value="1"/>
</dbReference>
<dbReference type="InterPro" id="IPR018253">
    <property type="entry name" value="DnaJ_domain_CS"/>
</dbReference>
<dbReference type="Proteomes" id="UP000007431">
    <property type="component" value="Unassembled WGS sequence"/>
</dbReference>
<evidence type="ECO:0000313" key="8">
    <source>
        <dbReference type="EMBL" id="EFI96878.1"/>
    </source>
</evidence>
<proteinExistence type="predicted"/>
<dbReference type="OrthoDB" id="5894at2759"/>
<keyword evidence="2 4" id="KW-0863">Zinc-finger</keyword>
<evidence type="ECO:0000256" key="3">
    <source>
        <dbReference type="ARBA" id="ARBA00022833"/>
    </source>
</evidence>
<dbReference type="HOGENOM" id="CLU_009539_2_0_1"/>
<dbReference type="STRING" id="578458.D8Q4Z5"/>
<dbReference type="InterPro" id="IPR036869">
    <property type="entry name" value="J_dom_sf"/>
</dbReference>
<feature type="domain" description="J" evidence="6">
    <location>
        <begin position="17"/>
        <end position="83"/>
    </location>
</feature>
<evidence type="ECO:0000256" key="1">
    <source>
        <dbReference type="ARBA" id="ARBA00022723"/>
    </source>
</evidence>
<dbReference type="Pfam" id="PF12171">
    <property type="entry name" value="zf-C2H2_jaz"/>
    <property type="match status" value="1"/>
</dbReference>
<keyword evidence="9" id="KW-1185">Reference proteome</keyword>
<feature type="compositionally biased region" description="Basic and acidic residues" evidence="5">
    <location>
        <begin position="445"/>
        <end position="462"/>
    </location>
</feature>
<evidence type="ECO:0000259" key="7">
    <source>
        <dbReference type="PROSITE" id="PS50157"/>
    </source>
</evidence>
<sequence length="561" mass="62774">MGAQGSKNQAGDPDAVDYYQLLEVDENATQDEIRRSFRKLALIHHPDKNPDNIEEATKRFATLQQAYEVLSDEQERAWYDSHKASLAPEPDDATVFEEVRRGAPPSKARDRGLTVHHLAHFFSIVWTGYDDSADGFYNIYHQLFNRLAAEEAMFEPDVTYPSFGYSNTPWGTAKSSGEPDVRSFYTAWTNFATAKDFAWADQWNLNEAPDRRVRRLMEKDNKKARDDGRREYNDTVRSLAKFLRKRDPRYKAFQQAQATGNMNTNASKAGQSTTRSTTEAAAAAYVEQEWQKTNHHDTHADLEWAFAEGEDPEEWECVACGKSFRSEAAWDSHERSRKHMVQVERLRREMEKEDEELGFEAGELEVEEVEVEGGAENAEETQELAEAQNGDTDLQNDAAEPPRSPSPAPSVQAPDAHTSPAAEEDIEESAPSTSRKKKKQAKAAPPERERPTKTERRRRDVPDFVPGETPLQSDGESDDTPAAAAAPTKRDKRRAKQAKKAEEAEHGATQTKCNVCGEAFPSKTKLFAHIESSGHALAATASDVKLRGNGKGKKGKKGGKL</sequence>
<name>D8Q4Z5_SCHCM</name>
<dbReference type="GeneID" id="9596310"/>
<dbReference type="PROSITE" id="PS50157">
    <property type="entry name" value="ZINC_FINGER_C2H2_2"/>
    <property type="match status" value="2"/>
</dbReference>
<dbReference type="AlphaFoldDB" id="D8Q4Z5"/>
<dbReference type="SMART" id="SM00271">
    <property type="entry name" value="DnaJ"/>
    <property type="match status" value="1"/>
</dbReference>
<feature type="compositionally biased region" description="Acidic residues" evidence="5">
    <location>
        <begin position="353"/>
        <end position="383"/>
    </location>
</feature>
<feature type="domain" description="C2H2-type" evidence="7">
    <location>
        <begin position="511"/>
        <end position="536"/>
    </location>
</feature>
<dbReference type="SUPFAM" id="SSF46565">
    <property type="entry name" value="Chaperone J-domain"/>
    <property type="match status" value="1"/>
</dbReference>
<dbReference type="SMART" id="SM00355">
    <property type="entry name" value="ZnF_C2H2"/>
    <property type="match status" value="2"/>
</dbReference>
<evidence type="ECO:0000259" key="6">
    <source>
        <dbReference type="PROSITE" id="PS50076"/>
    </source>
</evidence>
<dbReference type="PRINTS" id="PR00625">
    <property type="entry name" value="JDOMAIN"/>
</dbReference>
<reference evidence="8 9" key="1">
    <citation type="journal article" date="2010" name="Nat. Biotechnol.">
        <title>Genome sequence of the model mushroom Schizophyllum commune.</title>
        <authorList>
            <person name="Ohm R.A."/>
            <person name="de Jong J.F."/>
            <person name="Lugones L.G."/>
            <person name="Aerts A."/>
            <person name="Kothe E."/>
            <person name="Stajich J.E."/>
            <person name="de Vries R.P."/>
            <person name="Record E."/>
            <person name="Levasseur A."/>
            <person name="Baker S.E."/>
            <person name="Bartholomew K.A."/>
            <person name="Coutinho P.M."/>
            <person name="Erdmann S."/>
            <person name="Fowler T.J."/>
            <person name="Gathman A.C."/>
            <person name="Lombard V."/>
            <person name="Henrissat B."/>
            <person name="Knabe N."/>
            <person name="Kuees U."/>
            <person name="Lilly W.W."/>
            <person name="Lindquist E."/>
            <person name="Lucas S."/>
            <person name="Magnuson J.K."/>
            <person name="Piumi F."/>
            <person name="Raudaskoski M."/>
            <person name="Salamov A."/>
            <person name="Schmutz J."/>
            <person name="Schwarze F.W.M.R."/>
            <person name="vanKuyk P.A."/>
            <person name="Horton J.S."/>
            <person name="Grigoriev I.V."/>
            <person name="Woesten H.A.B."/>
        </authorList>
    </citation>
    <scope>NUCLEOTIDE SEQUENCE [LARGE SCALE GENOMIC DNA]</scope>
    <source>
        <strain evidence="9">H4-8 / FGSC 9210</strain>
    </source>
</reference>
<dbReference type="EMBL" id="GL377306">
    <property type="protein sequence ID" value="EFI96878.1"/>
    <property type="molecule type" value="Genomic_DNA"/>
</dbReference>
<dbReference type="PANTHER" id="PTHR44029:SF1">
    <property type="entry name" value="DNAJ HOMOLOG SUBFAMILY C MEMBER 21"/>
    <property type="match status" value="1"/>
</dbReference>
<dbReference type="InterPro" id="IPR036236">
    <property type="entry name" value="Znf_C2H2_sf"/>
</dbReference>